<keyword evidence="2" id="KW-0812">Transmembrane</keyword>
<sequence length="114" mass="11550">MTRPVEERLRAALAARAALVTYRDLRGDAPPQGRGWGTHRVRAVAFAVLGAVAAVAAACLLALFPDGPAAPAPVLPARSPVITPAPPVHTPVPPLPTPAPSGPAVTEPRPVGSP</sequence>
<dbReference type="EMBL" id="JACHJY010000011">
    <property type="protein sequence ID" value="MBB4986054.1"/>
    <property type="molecule type" value="Genomic_DNA"/>
</dbReference>
<gene>
    <name evidence="3" type="ORF">GGE06_007016</name>
</gene>
<feature type="region of interest" description="Disordered" evidence="1">
    <location>
        <begin position="77"/>
        <end position="114"/>
    </location>
</feature>
<keyword evidence="2" id="KW-1133">Transmembrane helix</keyword>
<keyword evidence="2" id="KW-0472">Membrane</keyword>
<feature type="transmembrane region" description="Helical" evidence="2">
    <location>
        <begin position="43"/>
        <end position="64"/>
    </location>
</feature>
<dbReference type="Proteomes" id="UP000582643">
    <property type="component" value="Unassembled WGS sequence"/>
</dbReference>
<dbReference type="RefSeq" id="WP_116160584.1">
    <property type="nucleotide sequence ID" value="NZ_JACHJY010000011.1"/>
</dbReference>
<name>A0A7W7U6Z7_9ACTN</name>
<dbReference type="AlphaFoldDB" id="A0A7W7U6Z7"/>
<organism evidence="3 4">
    <name type="scientific">Streptomyces nymphaeiformis</name>
    <dbReference type="NCBI Taxonomy" id="2663842"/>
    <lineage>
        <taxon>Bacteria</taxon>
        <taxon>Bacillati</taxon>
        <taxon>Actinomycetota</taxon>
        <taxon>Actinomycetes</taxon>
        <taxon>Kitasatosporales</taxon>
        <taxon>Streptomycetaceae</taxon>
        <taxon>Streptomyces</taxon>
    </lineage>
</organism>
<comment type="caution">
    <text evidence="3">The sequence shown here is derived from an EMBL/GenBank/DDBJ whole genome shotgun (WGS) entry which is preliminary data.</text>
</comment>
<evidence type="ECO:0000313" key="4">
    <source>
        <dbReference type="Proteomes" id="UP000582643"/>
    </source>
</evidence>
<evidence type="ECO:0000313" key="3">
    <source>
        <dbReference type="EMBL" id="MBB4986054.1"/>
    </source>
</evidence>
<evidence type="ECO:0000256" key="1">
    <source>
        <dbReference type="SAM" id="MobiDB-lite"/>
    </source>
</evidence>
<evidence type="ECO:0000256" key="2">
    <source>
        <dbReference type="SAM" id="Phobius"/>
    </source>
</evidence>
<protein>
    <submittedName>
        <fullName evidence="3">Uncharacterized protein</fullName>
    </submittedName>
</protein>
<keyword evidence="4" id="KW-1185">Reference proteome</keyword>
<reference evidence="3 4" key="1">
    <citation type="submission" date="2020-08" db="EMBL/GenBank/DDBJ databases">
        <title>Genomic Encyclopedia of Type Strains, Phase III (KMG-III): the genomes of soil and plant-associated and newly described type strains.</title>
        <authorList>
            <person name="Whitman W."/>
        </authorList>
    </citation>
    <scope>NUCLEOTIDE SEQUENCE [LARGE SCALE GENOMIC DNA]</scope>
    <source>
        <strain evidence="3 4">SFB5A</strain>
    </source>
</reference>
<accession>A0A7W7U6Z7</accession>
<proteinExistence type="predicted"/>
<feature type="compositionally biased region" description="Pro residues" evidence="1">
    <location>
        <begin position="83"/>
        <end position="101"/>
    </location>
</feature>